<name>A0A0L0WFJ8_GOTPU</name>
<comment type="caution">
    <text evidence="2">The sequence shown here is derived from an EMBL/GenBank/DDBJ whole genome shotgun (WGS) entry which is preliminary data.</text>
</comment>
<dbReference type="Pfam" id="PF13181">
    <property type="entry name" value="TPR_8"/>
    <property type="match status" value="1"/>
</dbReference>
<feature type="transmembrane region" description="Helical" evidence="1">
    <location>
        <begin position="12"/>
        <end position="30"/>
    </location>
</feature>
<evidence type="ECO:0000313" key="3">
    <source>
        <dbReference type="Proteomes" id="UP000037267"/>
    </source>
</evidence>
<dbReference type="AlphaFoldDB" id="A0A0L0WFJ8"/>
<keyword evidence="3" id="KW-1185">Reference proteome</keyword>
<dbReference type="RefSeq" id="WP_050353924.1">
    <property type="nucleotide sequence ID" value="NZ_LGSS01000001.1"/>
</dbReference>
<dbReference type="EMBL" id="LGSS01000001">
    <property type="protein sequence ID" value="KNF10206.1"/>
    <property type="molecule type" value="Genomic_DNA"/>
</dbReference>
<dbReference type="Proteomes" id="UP000037267">
    <property type="component" value="Unassembled WGS sequence"/>
</dbReference>
<dbReference type="OrthoDB" id="1633926at2"/>
<organism evidence="2 3">
    <name type="scientific">Gottschalkia purinilytica</name>
    <name type="common">Clostridium purinilyticum</name>
    <dbReference type="NCBI Taxonomy" id="1503"/>
    <lineage>
        <taxon>Bacteria</taxon>
        <taxon>Bacillati</taxon>
        <taxon>Bacillota</taxon>
        <taxon>Tissierellia</taxon>
        <taxon>Tissierellales</taxon>
        <taxon>Gottschalkiaceae</taxon>
        <taxon>Gottschalkia</taxon>
    </lineage>
</organism>
<keyword evidence="1" id="KW-0812">Transmembrane</keyword>
<reference evidence="3" key="1">
    <citation type="submission" date="2015-07" db="EMBL/GenBank/DDBJ databases">
        <title>Draft genome sequence of the purine-degrading Gottschalkia purinilyticum DSM 1384 (formerly Clostridium purinilyticum).</title>
        <authorList>
            <person name="Poehlein A."/>
            <person name="Schiel-Bengelsdorf B."/>
            <person name="Bengelsdorf F.R."/>
            <person name="Daniel R."/>
            <person name="Duerre P."/>
        </authorList>
    </citation>
    <scope>NUCLEOTIDE SEQUENCE [LARGE SCALE GENOMIC DNA]</scope>
    <source>
        <strain evidence="3">DSM 1384</strain>
    </source>
</reference>
<dbReference type="InterPro" id="IPR011990">
    <property type="entry name" value="TPR-like_helical_dom_sf"/>
</dbReference>
<dbReference type="STRING" id="1503.CLPU_1c03710"/>
<evidence type="ECO:0008006" key="4">
    <source>
        <dbReference type="Google" id="ProtNLM"/>
    </source>
</evidence>
<gene>
    <name evidence="2" type="ORF">CLPU_1c03710</name>
</gene>
<protein>
    <recommendedName>
        <fullName evidence="4">Tetratricopeptide repeat protein</fullName>
    </recommendedName>
</protein>
<proteinExistence type="predicted"/>
<evidence type="ECO:0000256" key="1">
    <source>
        <dbReference type="SAM" id="Phobius"/>
    </source>
</evidence>
<keyword evidence="1" id="KW-0472">Membrane</keyword>
<evidence type="ECO:0000313" key="2">
    <source>
        <dbReference type="EMBL" id="KNF10206.1"/>
    </source>
</evidence>
<sequence length="261" mass="30907">MKKFWFHLKELLPTIIIAGTVGLILGIKNVELNFRTSIIIFVPLFFIILTVLIIKNIFGTTKLLEKGKYDELIEKCEENLEYGRLNKKQKNAFINNIAVAYHRMGNFIKSKEIFDKIDTGNLDKNLRYIYYTFKIENALLTDKYSENIEEYIKKALDIYKLSSFYPTLAYYEALHNNENKSLEYINNYINSDDSKKSIWSFFNTSLIFDKFIYDIENNYLIGITYLELEKSDLAKEYLLKATKCEYDNYFTSKARELLREI</sequence>
<dbReference type="InterPro" id="IPR019734">
    <property type="entry name" value="TPR_rpt"/>
</dbReference>
<feature type="transmembrane region" description="Helical" evidence="1">
    <location>
        <begin position="36"/>
        <end position="58"/>
    </location>
</feature>
<dbReference type="Gene3D" id="1.25.40.10">
    <property type="entry name" value="Tetratricopeptide repeat domain"/>
    <property type="match status" value="1"/>
</dbReference>
<keyword evidence="1" id="KW-1133">Transmembrane helix</keyword>
<accession>A0A0L0WFJ8</accession>